<evidence type="ECO:0000256" key="1">
    <source>
        <dbReference type="ARBA" id="ARBA00010638"/>
    </source>
</evidence>
<comment type="similarity">
    <text evidence="1 4">Belongs to the 5-formyltetrahydrofolate cyclo-ligase family.</text>
</comment>
<dbReference type="InterPro" id="IPR024185">
    <property type="entry name" value="FTHF_cligase-like_sf"/>
</dbReference>
<dbReference type="EC" id="6.3.3.2" evidence="4"/>
<dbReference type="Gene3D" id="3.40.50.10420">
    <property type="entry name" value="NagB/RpiA/CoA transferase-like"/>
    <property type="match status" value="1"/>
</dbReference>
<dbReference type="Proteomes" id="UP001201273">
    <property type="component" value="Unassembled WGS sequence"/>
</dbReference>
<gene>
    <name evidence="5" type="ORF">K6Y31_17125</name>
</gene>
<dbReference type="RefSeq" id="WP_233054157.1">
    <property type="nucleotide sequence ID" value="NZ_JAIMJA010000020.1"/>
</dbReference>
<dbReference type="InterPro" id="IPR002698">
    <property type="entry name" value="FTHF_cligase"/>
</dbReference>
<accession>A0ABS8WE34</accession>
<evidence type="ECO:0000256" key="2">
    <source>
        <dbReference type="ARBA" id="ARBA00022741"/>
    </source>
</evidence>
<keyword evidence="4" id="KW-0460">Magnesium</keyword>
<evidence type="ECO:0000313" key="5">
    <source>
        <dbReference type="EMBL" id="MCE2596520.1"/>
    </source>
</evidence>
<dbReference type="EMBL" id="JAIMJA010000020">
    <property type="protein sequence ID" value="MCE2596520.1"/>
    <property type="molecule type" value="Genomic_DNA"/>
</dbReference>
<dbReference type="Pfam" id="PF01812">
    <property type="entry name" value="5-FTHF_cyc-lig"/>
    <property type="match status" value="1"/>
</dbReference>
<evidence type="ECO:0000313" key="6">
    <source>
        <dbReference type="Proteomes" id="UP001201273"/>
    </source>
</evidence>
<evidence type="ECO:0000256" key="4">
    <source>
        <dbReference type="RuleBase" id="RU361279"/>
    </source>
</evidence>
<dbReference type="PANTHER" id="PTHR23407:SF1">
    <property type="entry name" value="5-FORMYLTETRAHYDROFOLATE CYCLO-LIGASE"/>
    <property type="match status" value="1"/>
</dbReference>
<name>A0ABS8WE34_9GAMM</name>
<keyword evidence="3 4" id="KW-0067">ATP-binding</keyword>
<dbReference type="GO" id="GO:0030272">
    <property type="term" value="F:5-formyltetrahydrofolate cyclo-ligase activity"/>
    <property type="evidence" value="ECO:0007669"/>
    <property type="project" value="UniProtKB-EC"/>
</dbReference>
<dbReference type="PIRSF" id="PIRSF006806">
    <property type="entry name" value="FTHF_cligase"/>
    <property type="match status" value="1"/>
</dbReference>
<dbReference type="PANTHER" id="PTHR23407">
    <property type="entry name" value="ATPASE INHIBITOR/5-FORMYLTETRAHYDROFOLATE CYCLO-LIGASE"/>
    <property type="match status" value="1"/>
</dbReference>
<keyword evidence="5" id="KW-0436">Ligase</keyword>
<evidence type="ECO:0000256" key="3">
    <source>
        <dbReference type="ARBA" id="ARBA00022840"/>
    </source>
</evidence>
<organism evidence="5 6">
    <name type="scientific">Motilimonas cestriensis</name>
    <dbReference type="NCBI Taxonomy" id="2742685"/>
    <lineage>
        <taxon>Bacteria</taxon>
        <taxon>Pseudomonadati</taxon>
        <taxon>Pseudomonadota</taxon>
        <taxon>Gammaproteobacteria</taxon>
        <taxon>Alteromonadales</taxon>
        <taxon>Alteromonadales genera incertae sedis</taxon>
        <taxon>Motilimonas</taxon>
    </lineage>
</organism>
<sequence length="204" mass="23381">MQKTRHQIRQDVRQLRRQLSHQQQHDYSHQLKQQLSQHPKLSNAKQVALYLANDGELCPQPLIEWCWQQGIKTYLPVLDPINEGHLLFLHYHANSPMKTNKFGIAEPCLQSNQKASIDQLDVIFTPLVAFDHFGNRLGMGGGFYDRTLANVSHTDKSPYTIGLAHDLQCLPKLPIEAWDVPLPEVITPSKIWSWGSVFKPEDTL</sequence>
<reference evidence="5 6" key="1">
    <citation type="journal article" date="2022" name="Environ. Microbiol. Rep.">
        <title>Eco-phylogenetic analyses reveal divergent evolution of vitamin B12 metabolism in the marine bacterial family 'Psychromonadaceae'.</title>
        <authorList>
            <person name="Jin X."/>
            <person name="Yang Y."/>
            <person name="Cao H."/>
            <person name="Gao B."/>
            <person name="Zhao Z."/>
        </authorList>
    </citation>
    <scope>NUCLEOTIDE SEQUENCE [LARGE SCALE GENOMIC DNA]</scope>
    <source>
        <strain evidence="5 6">MKS20</strain>
    </source>
</reference>
<dbReference type="NCBIfam" id="TIGR02727">
    <property type="entry name" value="MTHFS_bact"/>
    <property type="match status" value="1"/>
</dbReference>
<proteinExistence type="inferred from homology"/>
<keyword evidence="4" id="KW-0479">Metal-binding</keyword>
<keyword evidence="6" id="KW-1185">Reference proteome</keyword>
<keyword evidence="2 4" id="KW-0547">Nucleotide-binding</keyword>
<comment type="catalytic activity">
    <reaction evidence="4">
        <text>(6S)-5-formyl-5,6,7,8-tetrahydrofolate + ATP = (6R)-5,10-methenyltetrahydrofolate + ADP + phosphate</text>
        <dbReference type="Rhea" id="RHEA:10488"/>
        <dbReference type="ChEBI" id="CHEBI:30616"/>
        <dbReference type="ChEBI" id="CHEBI:43474"/>
        <dbReference type="ChEBI" id="CHEBI:57455"/>
        <dbReference type="ChEBI" id="CHEBI:57457"/>
        <dbReference type="ChEBI" id="CHEBI:456216"/>
        <dbReference type="EC" id="6.3.3.2"/>
    </reaction>
</comment>
<dbReference type="InterPro" id="IPR037171">
    <property type="entry name" value="NagB/RpiA_transferase-like"/>
</dbReference>
<comment type="cofactor">
    <cofactor evidence="4">
        <name>Mg(2+)</name>
        <dbReference type="ChEBI" id="CHEBI:18420"/>
    </cofactor>
</comment>
<protein>
    <recommendedName>
        <fullName evidence="4">5-formyltetrahydrofolate cyclo-ligase</fullName>
        <ecNumber evidence="4">6.3.3.2</ecNumber>
    </recommendedName>
</protein>
<dbReference type="SUPFAM" id="SSF100950">
    <property type="entry name" value="NagB/RpiA/CoA transferase-like"/>
    <property type="match status" value="1"/>
</dbReference>
<comment type="caution">
    <text evidence="5">The sequence shown here is derived from an EMBL/GenBank/DDBJ whole genome shotgun (WGS) entry which is preliminary data.</text>
</comment>